<dbReference type="PANTHER" id="PTHR42896">
    <property type="entry name" value="XYLULOSE-1,5-BISPHOSPHATE (XUBP) PHOSPHATASE"/>
    <property type="match status" value="1"/>
</dbReference>
<protein>
    <submittedName>
        <fullName evidence="1">Phosphatase</fullName>
    </submittedName>
</protein>
<dbReference type="InterPro" id="IPR006439">
    <property type="entry name" value="HAD-SF_hydro_IA"/>
</dbReference>
<dbReference type="InterPro" id="IPR023198">
    <property type="entry name" value="PGP-like_dom2"/>
</dbReference>
<evidence type="ECO:0000313" key="1">
    <source>
        <dbReference type="EMBL" id="ORA26951.1"/>
    </source>
</evidence>
<dbReference type="InterPro" id="IPR036412">
    <property type="entry name" value="HAD-like_sf"/>
</dbReference>
<dbReference type="NCBIfam" id="TIGR01509">
    <property type="entry name" value="HAD-SF-IA-v3"/>
    <property type="match status" value="1"/>
</dbReference>
<dbReference type="SUPFAM" id="SSF56784">
    <property type="entry name" value="HAD-like"/>
    <property type="match status" value="1"/>
</dbReference>
<name>A0A1X0AA53_9MYCO</name>
<organism evidence="1 2">
    <name type="scientific">Mycobacterium aquaticum</name>
    <dbReference type="NCBI Taxonomy" id="1927124"/>
    <lineage>
        <taxon>Bacteria</taxon>
        <taxon>Bacillati</taxon>
        <taxon>Actinomycetota</taxon>
        <taxon>Actinomycetes</taxon>
        <taxon>Mycobacteriales</taxon>
        <taxon>Mycobacteriaceae</taxon>
        <taxon>Mycobacterium</taxon>
    </lineage>
</organism>
<dbReference type="EMBL" id="MVHF01000048">
    <property type="protein sequence ID" value="ORA26951.1"/>
    <property type="molecule type" value="Genomic_DNA"/>
</dbReference>
<dbReference type="InterPro" id="IPR044999">
    <property type="entry name" value="CbbY-like"/>
</dbReference>
<evidence type="ECO:0000313" key="2">
    <source>
        <dbReference type="Proteomes" id="UP000192448"/>
    </source>
</evidence>
<gene>
    <name evidence="1" type="ORF">BST13_31530</name>
</gene>
<dbReference type="RefSeq" id="WP_083169135.1">
    <property type="nucleotide sequence ID" value="NZ_MVHF01000048.1"/>
</dbReference>
<keyword evidence="2" id="KW-1185">Reference proteome</keyword>
<dbReference type="STRING" id="1927124.BST13_31530"/>
<dbReference type="Gene3D" id="3.40.50.1000">
    <property type="entry name" value="HAD superfamily/HAD-like"/>
    <property type="match status" value="1"/>
</dbReference>
<dbReference type="SFLD" id="SFLDG01129">
    <property type="entry name" value="C1.5:_HAD__Beta-PGM__Phosphata"/>
    <property type="match status" value="1"/>
</dbReference>
<reference evidence="1 2" key="1">
    <citation type="submission" date="2017-02" db="EMBL/GenBank/DDBJ databases">
        <title>The new phylogeny of genus Mycobacterium.</title>
        <authorList>
            <person name="Tortoli E."/>
            <person name="Trovato A."/>
            <person name="Cirillo D.M."/>
        </authorList>
    </citation>
    <scope>NUCLEOTIDE SEQUENCE [LARGE SCALE GENOMIC DNA]</scope>
    <source>
        <strain evidence="1 2">RW6</strain>
    </source>
</reference>
<proteinExistence type="predicted"/>
<dbReference type="PANTHER" id="PTHR42896:SF2">
    <property type="entry name" value="CBBY-LIKE PROTEIN"/>
    <property type="match status" value="1"/>
</dbReference>
<sequence length="234" mass="25885">MNRLDAVIFDVDGTLVDSERDGHRVAFNEAFEEAGLSDYWDVDTYGRLVKITGGARRLAHWFEERGRNPDEARELAGRLHTRKTQIMRRLIADGRVQPRPGARELIDELDAAGVQIHVATTGTRAWVGPLLDHAFGPDRFRTVITGTEVADLKPSPAAYLEVLRRTGCDRERTVAIEDSANGVHAAVAAGLRCLAARNPYTRDDDLSGAVLIADGLDDPPLLEWVRSRVPTRLV</sequence>
<dbReference type="PRINTS" id="PR00413">
    <property type="entry name" value="HADHALOGNASE"/>
</dbReference>
<dbReference type="Proteomes" id="UP000192448">
    <property type="component" value="Unassembled WGS sequence"/>
</dbReference>
<dbReference type="Pfam" id="PF00702">
    <property type="entry name" value="Hydrolase"/>
    <property type="match status" value="1"/>
</dbReference>
<accession>A0A1X0AA53</accession>
<dbReference type="SFLD" id="SFLDS00003">
    <property type="entry name" value="Haloacid_Dehalogenase"/>
    <property type="match status" value="1"/>
</dbReference>
<dbReference type="GO" id="GO:0016787">
    <property type="term" value="F:hydrolase activity"/>
    <property type="evidence" value="ECO:0007669"/>
    <property type="project" value="InterPro"/>
</dbReference>
<comment type="caution">
    <text evidence="1">The sequence shown here is derived from an EMBL/GenBank/DDBJ whole genome shotgun (WGS) entry which is preliminary data.</text>
</comment>
<dbReference type="Gene3D" id="1.10.150.240">
    <property type="entry name" value="Putative phosphatase, domain 2"/>
    <property type="match status" value="1"/>
</dbReference>
<dbReference type="OrthoDB" id="9812856at2"/>
<dbReference type="InterPro" id="IPR023214">
    <property type="entry name" value="HAD_sf"/>
</dbReference>
<dbReference type="AlphaFoldDB" id="A0A1X0AA53"/>